<accession>A0A516NN37</accession>
<dbReference type="KEGG" id="nod:FOH10_17775"/>
<dbReference type="PANTHER" id="PTHR43798">
    <property type="entry name" value="MONOACYLGLYCEROL LIPASE"/>
    <property type="match status" value="1"/>
</dbReference>
<evidence type="ECO:0000313" key="2">
    <source>
        <dbReference type="EMBL" id="QDP80285.1"/>
    </source>
</evidence>
<name>A0A516NN37_9NOCA</name>
<dbReference type="SUPFAM" id="SSF53474">
    <property type="entry name" value="alpha/beta-Hydrolases"/>
    <property type="match status" value="1"/>
</dbReference>
<dbReference type="Gene3D" id="3.40.50.1820">
    <property type="entry name" value="alpha/beta hydrolase"/>
    <property type="match status" value="1"/>
</dbReference>
<dbReference type="AlphaFoldDB" id="A0A516NN37"/>
<proteinExistence type="predicted"/>
<dbReference type="GO" id="GO:0016787">
    <property type="term" value="F:hydrolase activity"/>
    <property type="evidence" value="ECO:0007669"/>
    <property type="project" value="UniProtKB-KW"/>
</dbReference>
<dbReference type="InterPro" id="IPR000073">
    <property type="entry name" value="AB_hydrolase_1"/>
</dbReference>
<keyword evidence="2" id="KW-0378">Hydrolase</keyword>
<dbReference type="Pfam" id="PF12697">
    <property type="entry name" value="Abhydrolase_6"/>
    <property type="match status" value="1"/>
</dbReference>
<evidence type="ECO:0000313" key="3">
    <source>
        <dbReference type="Proteomes" id="UP000317039"/>
    </source>
</evidence>
<protein>
    <submittedName>
        <fullName evidence="2">Alpha/beta hydrolase</fullName>
    </submittedName>
</protein>
<dbReference type="PANTHER" id="PTHR43798:SF33">
    <property type="entry name" value="HYDROLASE, PUTATIVE (AFU_ORTHOLOGUE AFUA_2G14860)-RELATED"/>
    <property type="match status" value="1"/>
</dbReference>
<evidence type="ECO:0000259" key="1">
    <source>
        <dbReference type="Pfam" id="PF12697"/>
    </source>
</evidence>
<organism evidence="2 3">
    <name type="scientific">Nocardia otitidiscaviarum</name>
    <dbReference type="NCBI Taxonomy" id="1823"/>
    <lineage>
        <taxon>Bacteria</taxon>
        <taxon>Bacillati</taxon>
        <taxon>Actinomycetota</taxon>
        <taxon>Actinomycetes</taxon>
        <taxon>Mycobacteriales</taxon>
        <taxon>Nocardiaceae</taxon>
        <taxon>Nocardia</taxon>
    </lineage>
</organism>
<dbReference type="InterPro" id="IPR029058">
    <property type="entry name" value="AB_hydrolase_fold"/>
</dbReference>
<feature type="domain" description="AB hydrolase-1" evidence="1">
    <location>
        <begin position="56"/>
        <end position="279"/>
    </location>
</feature>
<dbReference type="InterPro" id="IPR050266">
    <property type="entry name" value="AB_hydrolase_sf"/>
</dbReference>
<reference evidence="2 3" key="1">
    <citation type="submission" date="2019-07" db="EMBL/GenBank/DDBJ databases">
        <title>Complete Genome Sequence and Methylome Analysis of Nocardia otitidis-caviarum NEB252.</title>
        <authorList>
            <person name="Fomenkov A."/>
            <person name="Anton B.P."/>
            <person name="Vincze T."/>
            <person name="Roberts R.J."/>
        </authorList>
    </citation>
    <scope>NUCLEOTIDE SEQUENCE [LARGE SCALE GENOMIC DNA]</scope>
    <source>
        <strain evidence="2 3">NEB252</strain>
    </source>
</reference>
<dbReference type="Proteomes" id="UP000317039">
    <property type="component" value="Chromosome"/>
</dbReference>
<dbReference type="GO" id="GO:0016020">
    <property type="term" value="C:membrane"/>
    <property type="evidence" value="ECO:0007669"/>
    <property type="project" value="TreeGrafter"/>
</dbReference>
<gene>
    <name evidence="2" type="ORF">FOH10_17775</name>
</gene>
<sequence length="297" mass="32247">MAKIGRFANDAARAEYLAMCEAAEGLWPLPVTQADIATSFGSTHVRWSGEGDGIPIVLLHGVGSNGLAWHYVIEDLARDRVVYALDTIGTAGRSVQTAPLTREADFAVWVNEVLAGLGLERVHLVGYSHGAWHASLVALHDAGRLASVTLVEPGGMFTKPPWRVLLKMIRFGMGGRSDANMRKMMAWLSPGVEVTEPEFAIAKAALRYRMRIGWARVLKDAELRAITVPTLVVFGGDSLVTDAEVATRRIVENIPNAETQVYPGRGHGVFYEIPQRVAARILAFAARHEASNSAVPE</sequence>
<dbReference type="EMBL" id="CP041695">
    <property type="protein sequence ID" value="QDP80285.1"/>
    <property type="molecule type" value="Genomic_DNA"/>
</dbReference>
<dbReference type="GeneID" id="80334220"/>
<dbReference type="RefSeq" id="WP_143981580.1">
    <property type="nucleotide sequence ID" value="NZ_CP041695.1"/>
</dbReference>